<feature type="region of interest" description="Disordered" evidence="1">
    <location>
        <begin position="200"/>
        <end position="241"/>
    </location>
</feature>
<evidence type="ECO:0000313" key="3">
    <source>
        <dbReference type="Proteomes" id="UP001205105"/>
    </source>
</evidence>
<feature type="compositionally biased region" description="Low complexity" evidence="1">
    <location>
        <begin position="200"/>
        <end position="211"/>
    </location>
</feature>
<dbReference type="AlphaFoldDB" id="A0AAD5DUU4"/>
<dbReference type="Proteomes" id="UP001205105">
    <property type="component" value="Unassembled WGS sequence"/>
</dbReference>
<gene>
    <name evidence="2" type="ORF">COHA_002778</name>
</gene>
<reference evidence="2" key="1">
    <citation type="submission" date="2020-11" db="EMBL/GenBank/DDBJ databases">
        <title>Chlorella ohadii genome sequencing and assembly.</title>
        <authorList>
            <person name="Murik O."/>
            <person name="Treves H."/>
            <person name="Kedem I."/>
            <person name="Shotland Y."/>
            <person name="Kaplan A."/>
        </authorList>
    </citation>
    <scope>NUCLEOTIDE SEQUENCE</scope>
    <source>
        <strain evidence="2">1</strain>
    </source>
</reference>
<feature type="region of interest" description="Disordered" evidence="1">
    <location>
        <begin position="81"/>
        <end position="115"/>
    </location>
</feature>
<evidence type="ECO:0000256" key="1">
    <source>
        <dbReference type="SAM" id="MobiDB-lite"/>
    </source>
</evidence>
<dbReference type="EMBL" id="JADXDR010000037">
    <property type="protein sequence ID" value="KAI7843536.1"/>
    <property type="molecule type" value="Genomic_DNA"/>
</dbReference>
<feature type="compositionally biased region" description="Low complexity" evidence="1">
    <location>
        <begin position="223"/>
        <end position="240"/>
    </location>
</feature>
<evidence type="ECO:0000313" key="2">
    <source>
        <dbReference type="EMBL" id="KAI7843536.1"/>
    </source>
</evidence>
<proteinExistence type="predicted"/>
<accession>A0AAD5DUU4</accession>
<protein>
    <submittedName>
        <fullName evidence="2">Uncharacterized protein</fullName>
    </submittedName>
</protein>
<keyword evidence="3" id="KW-1185">Reference proteome</keyword>
<feature type="region of interest" description="Disordered" evidence="1">
    <location>
        <begin position="137"/>
        <end position="163"/>
    </location>
</feature>
<name>A0AAD5DUU4_9CHLO</name>
<organism evidence="2 3">
    <name type="scientific">Chlorella ohadii</name>
    <dbReference type="NCBI Taxonomy" id="2649997"/>
    <lineage>
        <taxon>Eukaryota</taxon>
        <taxon>Viridiplantae</taxon>
        <taxon>Chlorophyta</taxon>
        <taxon>core chlorophytes</taxon>
        <taxon>Trebouxiophyceae</taxon>
        <taxon>Chlorellales</taxon>
        <taxon>Chlorellaceae</taxon>
        <taxon>Chlorella clade</taxon>
        <taxon>Chlorella</taxon>
    </lineage>
</organism>
<comment type="caution">
    <text evidence="2">The sequence shown here is derived from an EMBL/GenBank/DDBJ whole genome shotgun (WGS) entry which is preliminary data.</text>
</comment>
<sequence length="278" mass="28596">MFTAALHSWPAESAAACTFVNAMRGEVLGQRQASPRPSPLPGFYHLPPRAGPAIIDSVFAGAPPEEIEQLCAFLLDGDDGEPLQAGKRPSSAQPALSCAVAPPRDQRSPPAAQPQTPFSAIAASAWPAHVSPFALATTPAPKFTPPRSASGSGGPPSPAHTGDRALSWLANWCARAEAEGIECLPPPSQSSWQQLVASGSLSGTLTQSTQSLPPPPPPLPVTSAGPSAANPSAGSRANSGLAGCHRCGGPGGSTLQPKRRRMDASQITVRWTVPECYI</sequence>